<dbReference type="EMBL" id="AAMX01000006">
    <property type="protein sequence ID" value="EAQ32330.1"/>
    <property type="molecule type" value="Genomic_DNA"/>
</dbReference>
<gene>
    <name evidence="2" type="ORF">OS145_07776</name>
</gene>
<dbReference type="Pfam" id="PF04338">
    <property type="entry name" value="DUF481"/>
    <property type="match status" value="1"/>
</dbReference>
<evidence type="ECO:0000313" key="3">
    <source>
        <dbReference type="Proteomes" id="UP000016543"/>
    </source>
</evidence>
<protein>
    <submittedName>
        <fullName evidence="2">Salt-induced outer membrane protein</fullName>
    </submittedName>
</protein>
<proteinExistence type="predicted"/>
<comment type="caution">
    <text evidence="2">The sequence shown here is derived from an EMBL/GenBank/DDBJ whole genome shotgun (WGS) entry which is preliminary data.</text>
</comment>
<dbReference type="InterPro" id="IPR007433">
    <property type="entry name" value="DUF481"/>
</dbReference>
<keyword evidence="1" id="KW-0732">Signal</keyword>
<sequence length="266" mass="29546">MQSGVNVRLSVLVASILLPFGVQAQTFMFDDAEDMDTTTEEAWEASAEFGLLFTTGNTETESLKAKLNVAKDIRNWRHKGVLDYYTAEQENQDTGETTETADRLFLSAQSNYKFEPNSKSSLFIFGSYEEDVYSGYEYQSTLAIGYGARYRYSENLYADYEVGPGYSRVKPVDENRNPLEAEGSAILRLAGSMTWDISENSRFNALVSSEIGEENTKSRAEVSISSNINSSLALKVSVSGTHNSEVANEDIENLDTETAVTVVYTF</sequence>
<organism evidence="2 3">
    <name type="scientific">Idiomarina baltica OS145</name>
    <dbReference type="NCBI Taxonomy" id="314276"/>
    <lineage>
        <taxon>Bacteria</taxon>
        <taxon>Pseudomonadati</taxon>
        <taxon>Pseudomonadota</taxon>
        <taxon>Gammaproteobacteria</taxon>
        <taxon>Alteromonadales</taxon>
        <taxon>Idiomarinaceae</taxon>
        <taxon>Idiomarina</taxon>
    </lineage>
</organism>
<evidence type="ECO:0000313" key="2">
    <source>
        <dbReference type="EMBL" id="EAQ32330.1"/>
    </source>
</evidence>
<reference evidence="2 3" key="1">
    <citation type="submission" date="2006-01" db="EMBL/GenBank/DDBJ databases">
        <authorList>
            <person name="Brettar I."/>
            <person name="Hofle M."/>
            <person name="Ferriera S."/>
            <person name="Johnson J."/>
            <person name="Kravitz S."/>
            <person name="Halpern A."/>
            <person name="Remington K."/>
            <person name="Beeson K."/>
            <person name="Tran B."/>
            <person name="Rogers Y.-H."/>
            <person name="Friedman R."/>
            <person name="Venter J.C."/>
        </authorList>
    </citation>
    <scope>NUCLEOTIDE SEQUENCE [LARGE SCALE GENOMIC DNA]</scope>
    <source>
        <strain evidence="2 3">OS145</strain>
    </source>
</reference>
<feature type="chain" id="PRO_5045790879" evidence="1">
    <location>
        <begin position="25"/>
        <end position="266"/>
    </location>
</feature>
<name>A0ABP2CR34_9GAMM</name>
<dbReference type="Proteomes" id="UP000016543">
    <property type="component" value="Unassembled WGS sequence"/>
</dbReference>
<accession>A0ABP2CR34</accession>
<evidence type="ECO:0000256" key="1">
    <source>
        <dbReference type="SAM" id="SignalP"/>
    </source>
</evidence>
<feature type="signal peptide" evidence="1">
    <location>
        <begin position="1"/>
        <end position="24"/>
    </location>
</feature>
<keyword evidence="3" id="KW-1185">Reference proteome</keyword>